<sequence>MLHVLYLVFNLADPAVRRRVMMLKAGGANVTLAGFRRTAEPLDEIEGIRPIDLGISHDGQFAQRVVAVLSAAASLSAKLKGTAKPDVIVARNLEMLALAARAKAVLGAGDLPVAYESLDIHRLLLRQDPLGKGLRFLERYFARNSKLLITSSPAFVRNYFLPRGQVSAPVELVENKHFELTPTGDSNGQPAERIAPPWRIGWFGALRCRRSLAVLSEFSRRSEGRFQVTLRGRPALREFEDFAGAIACEPFLSFDGPYRNPEDLSAIYGKIHFSWVIDFFEEGQNSKWLLPNRLYEGCRFGAVPIAMRDTETARFLEERGLGIILPEATPDALERAVGDMDWPRYRALRSRILAVDRKTWSCDRQDCIDFVARLNRLAAAPPPRIAQALAQA</sequence>
<accession>Q11KL9</accession>
<keyword evidence="1" id="KW-0808">Transferase</keyword>
<protein>
    <submittedName>
        <fullName evidence="1">Glycosyltransferase, SUCCINOGLYCAN BIOSYNTHESIS PROTEIN EXOL</fullName>
    </submittedName>
</protein>
<proteinExistence type="predicted"/>
<dbReference type="STRING" id="266779.Meso_0656"/>
<name>Q11KL9_CHESB</name>
<dbReference type="SUPFAM" id="SSF53756">
    <property type="entry name" value="UDP-Glycosyltransferase/glycogen phosphorylase"/>
    <property type="match status" value="1"/>
</dbReference>
<dbReference type="GO" id="GO:0016740">
    <property type="term" value="F:transferase activity"/>
    <property type="evidence" value="ECO:0007669"/>
    <property type="project" value="UniProtKB-KW"/>
</dbReference>
<dbReference type="AlphaFoldDB" id="Q11KL9"/>
<gene>
    <name evidence="1" type="ordered locus">Meso_0656</name>
</gene>
<dbReference type="OrthoDB" id="7973140at2"/>
<dbReference type="eggNOG" id="COG0438">
    <property type="taxonomic scope" value="Bacteria"/>
</dbReference>
<organism evidence="1">
    <name type="scientific">Chelativorans sp. (strain BNC1)</name>
    <dbReference type="NCBI Taxonomy" id="266779"/>
    <lineage>
        <taxon>Bacteria</taxon>
        <taxon>Pseudomonadati</taxon>
        <taxon>Pseudomonadota</taxon>
        <taxon>Alphaproteobacteria</taxon>
        <taxon>Hyphomicrobiales</taxon>
        <taxon>Phyllobacteriaceae</taxon>
        <taxon>Chelativorans</taxon>
    </lineage>
</organism>
<reference evidence="1" key="1">
    <citation type="submission" date="2006-06" db="EMBL/GenBank/DDBJ databases">
        <title>Complete sequence of chromosome of Chelativorans sp. BNC1.</title>
        <authorList>
            <consortium name="US DOE Joint Genome Institute"/>
            <person name="Copeland A."/>
            <person name="Lucas S."/>
            <person name="Lapidus A."/>
            <person name="Barry K."/>
            <person name="Detter J.C."/>
            <person name="Glavina del Rio T."/>
            <person name="Hammon N."/>
            <person name="Israni S."/>
            <person name="Dalin E."/>
            <person name="Tice H."/>
            <person name="Pitluck S."/>
            <person name="Chertkov O."/>
            <person name="Brettin T."/>
            <person name="Bruce D."/>
            <person name="Han C."/>
            <person name="Tapia R."/>
            <person name="Gilna P."/>
            <person name="Schmutz J."/>
            <person name="Larimer F."/>
            <person name="Land M."/>
            <person name="Hauser L."/>
            <person name="Kyrpides N."/>
            <person name="Mikhailova N."/>
            <person name="Richardson P."/>
        </authorList>
    </citation>
    <scope>NUCLEOTIDE SEQUENCE</scope>
    <source>
        <strain evidence="1">BNC1</strain>
    </source>
</reference>
<dbReference type="EMBL" id="CP000390">
    <property type="protein sequence ID" value="ABG62056.1"/>
    <property type="molecule type" value="Genomic_DNA"/>
</dbReference>
<dbReference type="KEGG" id="mes:Meso_0656"/>
<dbReference type="HOGENOM" id="CLU_061763_0_0_5"/>
<evidence type="ECO:0000313" key="1">
    <source>
        <dbReference type="EMBL" id="ABG62056.1"/>
    </source>
</evidence>